<dbReference type="InterPro" id="IPR036047">
    <property type="entry name" value="F-box-like_dom_sf"/>
</dbReference>
<feature type="domain" description="F-box" evidence="1">
    <location>
        <begin position="5"/>
        <end position="58"/>
    </location>
</feature>
<dbReference type="Pfam" id="PF00646">
    <property type="entry name" value="F-box"/>
    <property type="match status" value="1"/>
</dbReference>
<gene>
    <name evidence="2" type="ORF">GRG538_LOCUS20030</name>
</gene>
<dbReference type="CDD" id="cd09917">
    <property type="entry name" value="F-box_SF"/>
    <property type="match status" value="1"/>
</dbReference>
<organism evidence="2 3">
    <name type="scientific">Rotaria socialis</name>
    <dbReference type="NCBI Taxonomy" id="392032"/>
    <lineage>
        <taxon>Eukaryota</taxon>
        <taxon>Metazoa</taxon>
        <taxon>Spiralia</taxon>
        <taxon>Gnathifera</taxon>
        <taxon>Rotifera</taxon>
        <taxon>Eurotatoria</taxon>
        <taxon>Bdelloidea</taxon>
        <taxon>Philodinida</taxon>
        <taxon>Philodinidae</taxon>
        <taxon>Rotaria</taxon>
    </lineage>
</organism>
<proteinExistence type="predicted"/>
<dbReference type="AlphaFoldDB" id="A0A818K6Q2"/>
<accession>A0A818K6Q2</accession>
<evidence type="ECO:0000259" key="1">
    <source>
        <dbReference type="PROSITE" id="PS50181"/>
    </source>
</evidence>
<protein>
    <recommendedName>
        <fullName evidence="1">F-box domain-containing protein</fullName>
    </recommendedName>
</protein>
<reference evidence="2" key="1">
    <citation type="submission" date="2021-02" db="EMBL/GenBank/DDBJ databases">
        <authorList>
            <person name="Nowell W R."/>
        </authorList>
    </citation>
    <scope>NUCLEOTIDE SEQUENCE</scope>
</reference>
<dbReference type="InterPro" id="IPR001810">
    <property type="entry name" value="F-box_dom"/>
</dbReference>
<evidence type="ECO:0000313" key="3">
    <source>
        <dbReference type="Proteomes" id="UP000663872"/>
    </source>
</evidence>
<name>A0A818K6Q2_9BILA</name>
<comment type="caution">
    <text evidence="2">The sequence shown here is derived from an EMBL/GenBank/DDBJ whole genome shotgun (WGS) entry which is preliminary data.</text>
</comment>
<dbReference type="PROSITE" id="PS50181">
    <property type="entry name" value="FBOX"/>
    <property type="match status" value="1"/>
</dbReference>
<sequence>MVHSLVQLDDLPDEVLMIILKKLDSYEVLYSLISVNKRLNTLVHDSIFTSHLTLMKRLANDSISPLSERILHRFYSQILPEIHYKIQWLNIESSSMERILSANYPNLHGLGLYNLEMETTTHLFANGNIFTDLMKNQILSLIICIRKNRKQTSATDENTIMFTNLFTMFTNLQYLNFNSSSIDPQYISFEILSPIFISSTLLELHVSVASFGDCLYLLDGRFDQLRAFYGNLPDLKCFSLHSSTDTLAYDELIVPLLHRMFNLEKLDLYLAICCKNALIDGNNLKKNIIDHMPKLNKFKFNIRSTVRLDNQINLLSNEDIQYTFNDF</sequence>
<evidence type="ECO:0000313" key="2">
    <source>
        <dbReference type="EMBL" id="CAF3546704.1"/>
    </source>
</evidence>
<dbReference type="EMBL" id="CAJNYT010003291">
    <property type="protein sequence ID" value="CAF3546704.1"/>
    <property type="molecule type" value="Genomic_DNA"/>
</dbReference>
<dbReference type="InterPro" id="IPR032675">
    <property type="entry name" value="LRR_dom_sf"/>
</dbReference>
<dbReference type="Gene3D" id="3.80.10.10">
    <property type="entry name" value="Ribonuclease Inhibitor"/>
    <property type="match status" value="1"/>
</dbReference>
<feature type="non-terminal residue" evidence="2">
    <location>
        <position position="1"/>
    </location>
</feature>
<dbReference type="Proteomes" id="UP000663872">
    <property type="component" value="Unassembled WGS sequence"/>
</dbReference>
<dbReference type="SUPFAM" id="SSF81383">
    <property type="entry name" value="F-box domain"/>
    <property type="match status" value="1"/>
</dbReference>